<sequence>PFTGQTSERGIFMRYSFEFKVKCVEMYERGEYPETPNGITTRKFRDTIRKWKRMVDSLGVGVLRRKTKNKQWNPEEKLVLVSKILAGYSYNSVALENGINYRILYNWVQKYKEKGYNGLVDEKKGRPRKVPIMKENRSPKPLKESEREELIRLREENQFIKTEIENIKAEKEIIKKLIALRREKWAAQLKAKKQRSSKNLEKKDIN</sequence>
<dbReference type="Gene3D" id="1.10.10.10">
    <property type="entry name" value="Winged helix-like DNA-binding domain superfamily/Winged helix DNA-binding domain"/>
    <property type="match status" value="1"/>
</dbReference>
<dbReference type="InterPro" id="IPR002514">
    <property type="entry name" value="Transposase_8"/>
</dbReference>
<dbReference type="PANTHER" id="PTHR33795">
    <property type="entry name" value="INSERTION ELEMENT IS150 PROTEIN INSJ"/>
    <property type="match status" value="1"/>
</dbReference>
<dbReference type="STRING" id="1379.HMPREF3186_00781"/>
<dbReference type="InterPro" id="IPR036388">
    <property type="entry name" value="WH-like_DNA-bd_sf"/>
</dbReference>
<dbReference type="SUPFAM" id="SSF48295">
    <property type="entry name" value="TrpR-like"/>
    <property type="match status" value="1"/>
</dbReference>
<dbReference type="InterPro" id="IPR010921">
    <property type="entry name" value="Trp_repressor/repl_initiator"/>
</dbReference>
<proteinExistence type="predicted"/>
<accession>A0A133ZYJ3</accession>
<dbReference type="Pfam" id="PF01527">
    <property type="entry name" value="HTH_Tnp_1"/>
    <property type="match status" value="1"/>
</dbReference>
<protein>
    <submittedName>
        <fullName evidence="2">Transposase</fullName>
    </submittedName>
</protein>
<dbReference type="Proteomes" id="UP000070355">
    <property type="component" value="Unassembled WGS sequence"/>
</dbReference>
<organism evidence="2 3">
    <name type="scientific">Gemella haemolysans</name>
    <dbReference type="NCBI Taxonomy" id="1379"/>
    <lineage>
        <taxon>Bacteria</taxon>
        <taxon>Bacillati</taxon>
        <taxon>Bacillota</taxon>
        <taxon>Bacilli</taxon>
        <taxon>Bacillales</taxon>
        <taxon>Gemellaceae</taxon>
        <taxon>Gemella</taxon>
    </lineage>
</organism>
<name>A0A133ZYJ3_9BACL</name>
<reference evidence="3" key="1">
    <citation type="submission" date="2016-01" db="EMBL/GenBank/DDBJ databases">
        <authorList>
            <person name="Mitreva M."/>
            <person name="Pepin K.H."/>
            <person name="Mihindukulasuriya K.A."/>
            <person name="Fulton R."/>
            <person name="Fronick C."/>
            <person name="O'Laughlin M."/>
            <person name="Miner T."/>
            <person name="Herter B."/>
            <person name="Rosa B.A."/>
            <person name="Cordes M."/>
            <person name="Tomlinson C."/>
            <person name="Wollam A."/>
            <person name="Palsikar V.B."/>
            <person name="Mardis E.R."/>
            <person name="Wilson R.K."/>
        </authorList>
    </citation>
    <scope>NUCLEOTIDE SEQUENCE [LARGE SCALE GENOMIC DNA]</scope>
    <source>
        <strain evidence="3">DNF01167</strain>
    </source>
</reference>
<evidence type="ECO:0000313" key="2">
    <source>
        <dbReference type="EMBL" id="KXB60512.1"/>
    </source>
</evidence>
<dbReference type="AlphaFoldDB" id="A0A133ZYJ3"/>
<feature type="non-terminal residue" evidence="2">
    <location>
        <position position="1"/>
    </location>
</feature>
<keyword evidence="1" id="KW-0175">Coiled coil</keyword>
<dbReference type="RefSeq" id="WP_060913992.1">
    <property type="nucleotide sequence ID" value="NZ_KQ959951.1"/>
</dbReference>
<dbReference type="GO" id="GO:0043565">
    <property type="term" value="F:sequence-specific DNA binding"/>
    <property type="evidence" value="ECO:0007669"/>
    <property type="project" value="InterPro"/>
</dbReference>
<evidence type="ECO:0000313" key="3">
    <source>
        <dbReference type="Proteomes" id="UP000070355"/>
    </source>
</evidence>
<dbReference type="PANTHER" id="PTHR33795:SF1">
    <property type="entry name" value="INSERTION ELEMENT IS150 PROTEIN INSJ"/>
    <property type="match status" value="1"/>
</dbReference>
<dbReference type="PATRIC" id="fig|1379.3.peg.763"/>
<evidence type="ECO:0000256" key="1">
    <source>
        <dbReference type="SAM" id="Coils"/>
    </source>
</evidence>
<comment type="caution">
    <text evidence="2">The sequence shown here is derived from an EMBL/GenBank/DDBJ whole genome shotgun (WGS) entry which is preliminary data.</text>
</comment>
<dbReference type="EMBL" id="LSDC01000054">
    <property type="protein sequence ID" value="KXB60512.1"/>
    <property type="molecule type" value="Genomic_DNA"/>
</dbReference>
<dbReference type="InterPro" id="IPR052057">
    <property type="entry name" value="IS150/IS1296_orfA-like"/>
</dbReference>
<feature type="coiled-coil region" evidence="1">
    <location>
        <begin position="143"/>
        <end position="206"/>
    </location>
</feature>
<gene>
    <name evidence="2" type="ORF">HMPREF3186_00781</name>
</gene>